<organism evidence="1 2">
    <name type="scientific">Leptospira noguchii serovar Panama str. CZ214</name>
    <dbReference type="NCBI Taxonomy" id="1001595"/>
    <lineage>
        <taxon>Bacteria</taxon>
        <taxon>Pseudomonadati</taxon>
        <taxon>Spirochaetota</taxon>
        <taxon>Spirochaetia</taxon>
        <taxon>Leptospirales</taxon>
        <taxon>Leptospiraceae</taxon>
        <taxon>Leptospira</taxon>
    </lineage>
</organism>
<name>T0FQD3_9LEPT</name>
<dbReference type="Proteomes" id="UP000015442">
    <property type="component" value="Unassembled WGS sequence"/>
</dbReference>
<proteinExistence type="predicted"/>
<sequence length="40" mass="4693">MSYDKDSRNIHILSLCSLLSKTAKREFDSIFVELSFLKKE</sequence>
<gene>
    <name evidence="1" type="ORF">LEP1GSC059_1159</name>
</gene>
<dbReference type="AlphaFoldDB" id="T0FQD3"/>
<protein>
    <submittedName>
        <fullName evidence="1">Uncharacterized protein</fullName>
    </submittedName>
</protein>
<dbReference type="EMBL" id="AKWY02000020">
    <property type="protein sequence ID" value="EQA71800.1"/>
    <property type="molecule type" value="Genomic_DNA"/>
</dbReference>
<comment type="caution">
    <text evidence="1">The sequence shown here is derived from an EMBL/GenBank/DDBJ whole genome shotgun (WGS) entry which is preliminary data.</text>
</comment>
<reference evidence="1 2" key="1">
    <citation type="submission" date="2013-05" db="EMBL/GenBank/DDBJ databases">
        <authorList>
            <person name="Harkins D.M."/>
            <person name="Durkin A.S."/>
            <person name="Brinkac L.M."/>
            <person name="Haft D.H."/>
            <person name="Selengut J.D."/>
            <person name="Sanka R."/>
            <person name="DePew J."/>
            <person name="Purushe J."/>
            <person name="Hartskeerl R.A."/>
            <person name="Ahmed A."/>
            <person name="van der Linden H."/>
            <person name="Goris M.G.A."/>
            <person name="Vinetz J.M."/>
            <person name="Sutton G.G."/>
            <person name="Nierman W.C."/>
            <person name="Fouts D.E."/>
        </authorList>
    </citation>
    <scope>NUCLEOTIDE SEQUENCE [LARGE SCALE GENOMIC DNA]</scope>
    <source>
        <strain evidence="1 2">CZ214</strain>
    </source>
</reference>
<evidence type="ECO:0000313" key="2">
    <source>
        <dbReference type="Proteomes" id="UP000015442"/>
    </source>
</evidence>
<evidence type="ECO:0000313" key="1">
    <source>
        <dbReference type="EMBL" id="EQA71800.1"/>
    </source>
</evidence>
<accession>T0FQD3</accession>